<evidence type="ECO:0000256" key="2">
    <source>
        <dbReference type="ARBA" id="ARBA00007639"/>
    </source>
</evidence>
<comment type="subcellular location">
    <subcellularLocation>
        <location evidence="1">Cell envelope</location>
    </subcellularLocation>
</comment>
<keyword evidence="6" id="KW-1185">Reference proteome</keyword>
<dbReference type="AlphaFoldDB" id="A0A223S228"/>
<dbReference type="OrthoDB" id="9800520at2"/>
<dbReference type="SUPFAM" id="SSF53822">
    <property type="entry name" value="Periplasmic binding protein-like I"/>
    <property type="match status" value="1"/>
</dbReference>
<organism evidence="5 6">
    <name type="scientific">Nocardiopsis gilva YIM 90087</name>
    <dbReference type="NCBI Taxonomy" id="1235441"/>
    <lineage>
        <taxon>Bacteria</taxon>
        <taxon>Bacillati</taxon>
        <taxon>Actinomycetota</taxon>
        <taxon>Actinomycetes</taxon>
        <taxon>Streptosporangiales</taxon>
        <taxon>Nocardiopsidaceae</taxon>
        <taxon>Nocardiopsis</taxon>
    </lineage>
</organism>
<dbReference type="GO" id="GO:0030313">
    <property type="term" value="C:cell envelope"/>
    <property type="evidence" value="ECO:0007669"/>
    <property type="project" value="UniProtKB-SubCell"/>
</dbReference>
<dbReference type="GO" id="GO:0030246">
    <property type="term" value="F:carbohydrate binding"/>
    <property type="evidence" value="ECO:0007669"/>
    <property type="project" value="UniProtKB-ARBA"/>
</dbReference>
<dbReference type="Proteomes" id="UP000215005">
    <property type="component" value="Chromosome"/>
</dbReference>
<evidence type="ECO:0000259" key="4">
    <source>
        <dbReference type="Pfam" id="PF13407"/>
    </source>
</evidence>
<evidence type="ECO:0000313" key="5">
    <source>
        <dbReference type="EMBL" id="ASU82200.1"/>
    </source>
</evidence>
<dbReference type="Pfam" id="PF13407">
    <property type="entry name" value="Peripla_BP_4"/>
    <property type="match status" value="1"/>
</dbReference>
<gene>
    <name evidence="5" type="ORF">CDO52_04835</name>
</gene>
<keyword evidence="3" id="KW-0732">Signal</keyword>
<dbReference type="PANTHER" id="PTHR46847:SF1">
    <property type="entry name" value="D-ALLOSE-BINDING PERIPLASMIC PROTEIN-RELATED"/>
    <property type="match status" value="1"/>
</dbReference>
<evidence type="ECO:0000256" key="3">
    <source>
        <dbReference type="ARBA" id="ARBA00022729"/>
    </source>
</evidence>
<dbReference type="InterPro" id="IPR028082">
    <property type="entry name" value="Peripla_BP_I"/>
</dbReference>
<reference evidence="5 6" key="1">
    <citation type="submission" date="2017-08" db="EMBL/GenBank/DDBJ databases">
        <title>The complete genome sequence of Nocardiopsis gilva YIM 90087.</title>
        <authorList>
            <person name="Yin M."/>
            <person name="Tang S."/>
        </authorList>
    </citation>
    <scope>NUCLEOTIDE SEQUENCE [LARGE SCALE GENOMIC DNA]</scope>
    <source>
        <strain evidence="5 6">YIM 90087</strain>
    </source>
</reference>
<protein>
    <recommendedName>
        <fullName evidence="4">Periplasmic binding protein domain-containing protein</fullName>
    </recommendedName>
</protein>
<dbReference type="InterPro" id="IPR025997">
    <property type="entry name" value="SBP_2_dom"/>
</dbReference>
<dbReference type="KEGG" id="ngv:CDO52_04835"/>
<accession>A0A223S228</accession>
<evidence type="ECO:0000313" key="6">
    <source>
        <dbReference type="Proteomes" id="UP000215005"/>
    </source>
</evidence>
<proteinExistence type="inferred from homology"/>
<evidence type="ECO:0000256" key="1">
    <source>
        <dbReference type="ARBA" id="ARBA00004196"/>
    </source>
</evidence>
<sequence>MRPNGIGGVHPDVDAAYAACGPPILGGIQAMKKRNPFSEDPLLVGFDAMPAESKAILAGDETASVAQFPQKMGTISVETAADAVRGKKVQERIDTGTEIVTKENAEKFTTFQ</sequence>
<dbReference type="RefSeq" id="WP_017621229.1">
    <property type="nucleotide sequence ID" value="NZ_ANBG01000401.1"/>
</dbReference>
<comment type="similarity">
    <text evidence="2">Belongs to the bacterial solute-binding protein 2 family.</text>
</comment>
<name>A0A223S228_9ACTN</name>
<dbReference type="Gene3D" id="3.40.50.2300">
    <property type="match status" value="2"/>
</dbReference>
<dbReference type="EMBL" id="CP022753">
    <property type="protein sequence ID" value="ASU82200.1"/>
    <property type="molecule type" value="Genomic_DNA"/>
</dbReference>
<feature type="domain" description="Periplasmic binding protein" evidence="4">
    <location>
        <begin position="10"/>
        <end position="88"/>
    </location>
</feature>
<dbReference type="PANTHER" id="PTHR46847">
    <property type="entry name" value="D-ALLOSE-BINDING PERIPLASMIC PROTEIN-RELATED"/>
    <property type="match status" value="1"/>
</dbReference>